<name>A0A8I2YDA6_9AGAM</name>
<protein>
    <submittedName>
        <fullName evidence="1">Uncharacterized protein</fullName>
    </submittedName>
</protein>
<evidence type="ECO:0000313" key="1">
    <source>
        <dbReference type="EMBL" id="KAG6369719.1"/>
    </source>
</evidence>
<dbReference type="AlphaFoldDB" id="A0A8I2YDA6"/>
<reference evidence="1" key="1">
    <citation type="submission" date="2021-03" db="EMBL/GenBank/DDBJ databases">
        <title>Evolutionary innovations through gain and loss of genes in the ectomycorrhizal Boletales.</title>
        <authorList>
            <person name="Wu G."/>
            <person name="Miyauchi S."/>
            <person name="Morin E."/>
            <person name="Yang Z.-L."/>
            <person name="Xu J."/>
            <person name="Martin F.M."/>
        </authorList>
    </citation>
    <scope>NUCLEOTIDE SEQUENCE</scope>
    <source>
        <strain evidence="1">BR01</strain>
    </source>
</reference>
<evidence type="ECO:0000313" key="2">
    <source>
        <dbReference type="Proteomes" id="UP000683000"/>
    </source>
</evidence>
<dbReference type="EMBL" id="JAGFBS010000068">
    <property type="protein sequence ID" value="KAG6369719.1"/>
    <property type="molecule type" value="Genomic_DNA"/>
</dbReference>
<proteinExistence type="predicted"/>
<organism evidence="1 2">
    <name type="scientific">Boletus reticuloceps</name>
    <dbReference type="NCBI Taxonomy" id="495285"/>
    <lineage>
        <taxon>Eukaryota</taxon>
        <taxon>Fungi</taxon>
        <taxon>Dikarya</taxon>
        <taxon>Basidiomycota</taxon>
        <taxon>Agaricomycotina</taxon>
        <taxon>Agaricomycetes</taxon>
        <taxon>Agaricomycetidae</taxon>
        <taxon>Boletales</taxon>
        <taxon>Boletineae</taxon>
        <taxon>Boletaceae</taxon>
        <taxon>Boletoideae</taxon>
        <taxon>Boletus</taxon>
    </lineage>
</organism>
<keyword evidence="2" id="KW-1185">Reference proteome</keyword>
<accession>A0A8I2YDA6</accession>
<comment type="caution">
    <text evidence="1">The sequence shown here is derived from an EMBL/GenBank/DDBJ whole genome shotgun (WGS) entry which is preliminary data.</text>
</comment>
<sequence length="135" mass="14927">MGVDHHLKIHSNSSGSLSIPKHTYIAPKQHKSTQQAAAPGSATCYLEVVDISQPIDNLPDEVDLSMLEDNPRQQTASDFPLQVWLEDCKDFLREFICLEGHCGITTCSDCKTEPATYHCHNCLGITGYCQTCIMS</sequence>
<dbReference type="Proteomes" id="UP000683000">
    <property type="component" value="Unassembled WGS sequence"/>
</dbReference>
<dbReference type="OrthoDB" id="10632433at2759"/>
<gene>
    <name evidence="1" type="ORF">JVT61DRAFT_13647</name>
</gene>